<dbReference type="HOGENOM" id="CLU_083077_0_0_1"/>
<name>A1CI06_ASPCL</name>
<evidence type="ECO:0000256" key="1">
    <source>
        <dbReference type="SAM" id="MobiDB-lite"/>
    </source>
</evidence>
<reference evidence="2 3" key="1">
    <citation type="journal article" date="2008" name="PLoS Genet.">
        <title>Genomic islands in the pathogenic filamentous fungus Aspergillus fumigatus.</title>
        <authorList>
            <person name="Fedorova N.D."/>
            <person name="Khaldi N."/>
            <person name="Joardar V.S."/>
            <person name="Maiti R."/>
            <person name="Amedeo P."/>
            <person name="Anderson M.J."/>
            <person name="Crabtree J."/>
            <person name="Silva J.C."/>
            <person name="Badger J.H."/>
            <person name="Albarraq A."/>
            <person name="Angiuoli S."/>
            <person name="Bussey H."/>
            <person name="Bowyer P."/>
            <person name="Cotty P.J."/>
            <person name="Dyer P.S."/>
            <person name="Egan A."/>
            <person name="Galens K."/>
            <person name="Fraser-Liggett C.M."/>
            <person name="Haas B.J."/>
            <person name="Inman J.M."/>
            <person name="Kent R."/>
            <person name="Lemieux S."/>
            <person name="Malavazi I."/>
            <person name="Orvis J."/>
            <person name="Roemer T."/>
            <person name="Ronning C.M."/>
            <person name="Sundaram J.P."/>
            <person name="Sutton G."/>
            <person name="Turner G."/>
            <person name="Venter J.C."/>
            <person name="White O.R."/>
            <person name="Whitty B.R."/>
            <person name="Youngman P."/>
            <person name="Wolfe K.H."/>
            <person name="Goldman G.H."/>
            <person name="Wortman J.R."/>
            <person name="Jiang B."/>
            <person name="Denning D.W."/>
            <person name="Nierman W.C."/>
        </authorList>
    </citation>
    <scope>NUCLEOTIDE SEQUENCE [LARGE SCALE GENOMIC DNA]</scope>
    <source>
        <strain evidence="3">ATCC 1007 / CBS 513.65 / DSM 816 / NCTC 3887 / NRRL 1</strain>
    </source>
</reference>
<protein>
    <submittedName>
        <fullName evidence="2">Uncharacterized protein</fullName>
    </submittedName>
</protein>
<proteinExistence type="predicted"/>
<gene>
    <name evidence="2" type="ORF">ACLA_049830</name>
</gene>
<evidence type="ECO:0000313" key="2">
    <source>
        <dbReference type="EMBL" id="EAW10511.1"/>
    </source>
</evidence>
<sequence length="196" mass="22285">MAYTDSKTWISNIAREFDRFLNARNSNAHIASSSPSAPHPYREWVAYHLFVKEGAQEAESRQPERKEPQPSEEDKQTLKPTFAGKSFTDHRSPVLAMETIWLPSTEFHPAKPVAPWPCNDELNSEGTLRGLSGYSRFLPLPRVPSNETVYWRKRALITPYPFDTFGKPSLQRTEEAETDTAMSFLVGEAVLREIDG</sequence>
<dbReference type="OrthoDB" id="5305306at2759"/>
<dbReference type="AlphaFoldDB" id="A1CI06"/>
<feature type="compositionally biased region" description="Basic and acidic residues" evidence="1">
    <location>
        <begin position="55"/>
        <end position="77"/>
    </location>
</feature>
<evidence type="ECO:0000313" key="3">
    <source>
        <dbReference type="Proteomes" id="UP000006701"/>
    </source>
</evidence>
<dbReference type="STRING" id="344612.A1CI06"/>
<dbReference type="KEGG" id="act:ACLA_049830"/>
<dbReference type="RefSeq" id="XP_001271937.1">
    <property type="nucleotide sequence ID" value="XM_001271936.1"/>
</dbReference>
<dbReference type="eggNOG" id="ENOG502T2GG">
    <property type="taxonomic scope" value="Eukaryota"/>
</dbReference>
<accession>A1CI06</accession>
<dbReference type="GeneID" id="4703908"/>
<feature type="region of interest" description="Disordered" evidence="1">
    <location>
        <begin position="55"/>
        <end position="87"/>
    </location>
</feature>
<dbReference type="VEuPathDB" id="FungiDB:ACLA_049830"/>
<dbReference type="EMBL" id="DS027054">
    <property type="protein sequence ID" value="EAW10511.1"/>
    <property type="molecule type" value="Genomic_DNA"/>
</dbReference>
<dbReference type="OMA" id="NWKQRKP"/>
<dbReference type="Proteomes" id="UP000006701">
    <property type="component" value="Unassembled WGS sequence"/>
</dbReference>
<keyword evidence="3" id="KW-1185">Reference proteome</keyword>
<organism evidence="2 3">
    <name type="scientific">Aspergillus clavatus (strain ATCC 1007 / CBS 513.65 / DSM 816 / NCTC 3887 / NRRL 1 / QM 1276 / 107)</name>
    <dbReference type="NCBI Taxonomy" id="344612"/>
    <lineage>
        <taxon>Eukaryota</taxon>
        <taxon>Fungi</taxon>
        <taxon>Dikarya</taxon>
        <taxon>Ascomycota</taxon>
        <taxon>Pezizomycotina</taxon>
        <taxon>Eurotiomycetes</taxon>
        <taxon>Eurotiomycetidae</taxon>
        <taxon>Eurotiales</taxon>
        <taxon>Aspergillaceae</taxon>
        <taxon>Aspergillus</taxon>
        <taxon>Aspergillus subgen. Fumigati</taxon>
    </lineage>
</organism>